<dbReference type="PANTHER" id="PTHR33473:SF19">
    <property type="entry name" value="ATP-DEPENDENT CLP PROTEASE ADAPTER PROTEIN CLPS"/>
    <property type="match status" value="1"/>
</dbReference>
<evidence type="ECO:0000313" key="4">
    <source>
        <dbReference type="Proteomes" id="UP000326354"/>
    </source>
</evidence>
<dbReference type="AlphaFoldDB" id="A0A5S9IPE5"/>
<dbReference type="HAMAP" id="MF_00302">
    <property type="entry name" value="ClpS"/>
    <property type="match status" value="1"/>
</dbReference>
<dbReference type="InterPro" id="IPR022935">
    <property type="entry name" value="ClpS"/>
</dbReference>
<dbReference type="Pfam" id="PF02617">
    <property type="entry name" value="ClpS"/>
    <property type="match status" value="1"/>
</dbReference>
<protein>
    <recommendedName>
        <fullName evidence="1">ATP-dependent Clp protease adapter protein ClpS</fullName>
    </recommendedName>
</protein>
<feature type="domain" description="Adaptor protein ClpS core" evidence="2">
    <location>
        <begin position="15"/>
        <end position="93"/>
    </location>
</feature>
<evidence type="ECO:0000313" key="3">
    <source>
        <dbReference type="EMBL" id="BBM85454.1"/>
    </source>
</evidence>
<gene>
    <name evidence="1" type="primary">clpS</name>
    <name evidence="3" type="ORF">UABAM_03821</name>
</gene>
<dbReference type="InterPro" id="IPR014719">
    <property type="entry name" value="Ribosomal_bL12_C/ClpS-like"/>
</dbReference>
<evidence type="ECO:0000256" key="1">
    <source>
        <dbReference type="HAMAP-Rule" id="MF_00302"/>
    </source>
</evidence>
<comment type="function">
    <text evidence="1">Involved in the modulation of the specificity of the ClpAP-mediated ATP-dependent protein degradation.</text>
</comment>
<dbReference type="SUPFAM" id="SSF54736">
    <property type="entry name" value="ClpS-like"/>
    <property type="match status" value="1"/>
</dbReference>
<keyword evidence="3" id="KW-0378">Hydrolase</keyword>
<dbReference type="Proteomes" id="UP000326354">
    <property type="component" value="Chromosome"/>
</dbReference>
<dbReference type="RefSeq" id="WP_151969556.1">
    <property type="nucleotide sequence ID" value="NZ_AP019860.1"/>
</dbReference>
<dbReference type="EMBL" id="AP019860">
    <property type="protein sequence ID" value="BBM85454.1"/>
    <property type="molecule type" value="Genomic_DNA"/>
</dbReference>
<dbReference type="GO" id="GO:0030163">
    <property type="term" value="P:protein catabolic process"/>
    <property type="evidence" value="ECO:0007669"/>
    <property type="project" value="InterPro"/>
</dbReference>
<evidence type="ECO:0000259" key="2">
    <source>
        <dbReference type="Pfam" id="PF02617"/>
    </source>
</evidence>
<dbReference type="KEGG" id="uam:UABAM_03821"/>
<sequence length="100" mass="11561">MEKNVLQTKTKKQLQKPSMYMVLFHNDDYTTVEFVASVLMTVFQKSYLDAMHITMEVHNKGIALVGIYTYEVAQTSVRQVEILAEQCDYPFLATMEETTL</sequence>
<dbReference type="InterPro" id="IPR003769">
    <property type="entry name" value="ClpS_core"/>
</dbReference>
<accession>A0A5S9IPE5</accession>
<dbReference type="GO" id="GO:0008233">
    <property type="term" value="F:peptidase activity"/>
    <property type="evidence" value="ECO:0007669"/>
    <property type="project" value="UniProtKB-KW"/>
</dbReference>
<keyword evidence="3" id="KW-0645">Protease</keyword>
<name>A0A5S9IPE5_UABAM</name>
<dbReference type="PANTHER" id="PTHR33473">
    <property type="entry name" value="ATP-DEPENDENT CLP PROTEASE ADAPTER PROTEIN CLPS1, CHLOROPLASTIC"/>
    <property type="match status" value="1"/>
</dbReference>
<dbReference type="OrthoDB" id="9796121at2"/>
<comment type="subunit">
    <text evidence="1">Binds to the N-terminal domain of the chaperone ClpA.</text>
</comment>
<proteinExistence type="inferred from homology"/>
<dbReference type="Gene3D" id="3.30.1390.10">
    <property type="match status" value="1"/>
</dbReference>
<dbReference type="GO" id="GO:0006508">
    <property type="term" value="P:proteolysis"/>
    <property type="evidence" value="ECO:0007669"/>
    <property type="project" value="UniProtKB-UniRule"/>
</dbReference>
<keyword evidence="4" id="KW-1185">Reference proteome</keyword>
<reference evidence="3 4" key="1">
    <citation type="submission" date="2019-08" db="EMBL/GenBank/DDBJ databases">
        <title>Complete genome sequence of Candidatus Uab amorphum.</title>
        <authorList>
            <person name="Shiratori T."/>
            <person name="Suzuki S."/>
            <person name="Kakizawa Y."/>
            <person name="Ishida K."/>
        </authorList>
    </citation>
    <scope>NUCLEOTIDE SEQUENCE [LARGE SCALE GENOMIC DNA]</scope>
    <source>
        <strain evidence="3 4">SRT547</strain>
    </source>
</reference>
<comment type="similarity">
    <text evidence="1">Belongs to the ClpS family.</text>
</comment>
<organism evidence="3 4">
    <name type="scientific">Uabimicrobium amorphum</name>
    <dbReference type="NCBI Taxonomy" id="2596890"/>
    <lineage>
        <taxon>Bacteria</taxon>
        <taxon>Pseudomonadati</taxon>
        <taxon>Planctomycetota</taxon>
        <taxon>Candidatus Uabimicrobiia</taxon>
        <taxon>Candidatus Uabimicrobiales</taxon>
        <taxon>Candidatus Uabimicrobiaceae</taxon>
        <taxon>Candidatus Uabimicrobium</taxon>
    </lineage>
</organism>